<evidence type="ECO:0000313" key="2">
    <source>
        <dbReference type="EMBL" id="KAL1612916.1"/>
    </source>
</evidence>
<protein>
    <submittedName>
        <fullName evidence="2">Uncharacterized protein</fullName>
    </submittedName>
</protein>
<sequence>MHTVSPAFQTLFAKLPGQHTCPSCLIIGIIRTLRYARSQIEHRGGIFLSKEKGQADQPNVTSERSRREKIEHDRWTDHWDVASVQGFRVAGLLEDFVEKEGISAQEKMDAKRAVGVWKDFRRKEMAMPGMKFESEMDEDEQKEVDVELLMKYITLMVAKLLREVEEEDRKGVPVEKILGKELEEEDAKGVPIVRTDSPQSSVEGSPAPGLAGLRSCLKRKNASDSIDTKTRLKKRVKFDKYATVSSDHYNIIAYPFSPTLCKQPTIEHHRPSAFRENSGRKRLMQRDSKLYEPGRWFSPAGYEKQDTSWKGTPWWRFAGAFGAFKLDEAEWEAQWKEGMQVASIFKEICDTWMAKRKSLKKDEGLEGGKCGST</sequence>
<gene>
    <name evidence="2" type="ORF">SLS60_001146</name>
</gene>
<comment type="caution">
    <text evidence="2">The sequence shown here is derived from an EMBL/GenBank/DDBJ whole genome shotgun (WGS) entry which is preliminary data.</text>
</comment>
<organism evidence="2 3">
    <name type="scientific">Paraconiothyrium brasiliense</name>
    <dbReference type="NCBI Taxonomy" id="300254"/>
    <lineage>
        <taxon>Eukaryota</taxon>
        <taxon>Fungi</taxon>
        <taxon>Dikarya</taxon>
        <taxon>Ascomycota</taxon>
        <taxon>Pezizomycotina</taxon>
        <taxon>Dothideomycetes</taxon>
        <taxon>Pleosporomycetidae</taxon>
        <taxon>Pleosporales</taxon>
        <taxon>Massarineae</taxon>
        <taxon>Didymosphaeriaceae</taxon>
        <taxon>Paraconiothyrium</taxon>
    </lineage>
</organism>
<evidence type="ECO:0000256" key="1">
    <source>
        <dbReference type="SAM" id="MobiDB-lite"/>
    </source>
</evidence>
<feature type="region of interest" description="Disordered" evidence="1">
    <location>
        <begin position="48"/>
        <end position="69"/>
    </location>
</feature>
<dbReference type="Proteomes" id="UP001521785">
    <property type="component" value="Unassembled WGS sequence"/>
</dbReference>
<reference evidence="2 3" key="1">
    <citation type="submission" date="2024-02" db="EMBL/GenBank/DDBJ databases">
        <title>De novo assembly and annotation of 12 fungi associated with fruit tree decline syndrome in Ontario, Canada.</title>
        <authorList>
            <person name="Sulman M."/>
            <person name="Ellouze W."/>
            <person name="Ilyukhin E."/>
        </authorList>
    </citation>
    <scope>NUCLEOTIDE SEQUENCE [LARGE SCALE GENOMIC DNA]</scope>
    <source>
        <strain evidence="2 3">M42-189</strain>
    </source>
</reference>
<proteinExistence type="predicted"/>
<name>A0ABR3S897_9PLEO</name>
<accession>A0ABR3S897</accession>
<evidence type="ECO:0000313" key="3">
    <source>
        <dbReference type="Proteomes" id="UP001521785"/>
    </source>
</evidence>
<dbReference type="EMBL" id="JAKJXO020000001">
    <property type="protein sequence ID" value="KAL1612916.1"/>
    <property type="molecule type" value="Genomic_DNA"/>
</dbReference>
<keyword evidence="3" id="KW-1185">Reference proteome</keyword>